<accession>A0A5N7BQ68</accession>
<dbReference type="OrthoDB" id="4519208at2759"/>
<name>A0A5N7BQ68_PETAA</name>
<proteinExistence type="predicted"/>
<evidence type="ECO:0000313" key="1">
    <source>
        <dbReference type="EMBL" id="KAE8383930.1"/>
    </source>
</evidence>
<sequence>MTSVSAAPTLDEVLRKLSHLIGDSRTPQQYLNAVGTLSSIELEVVITSTTKYHVAGDEKEKFRLGVAQSLSSSDGQAYLLKAANDAHDAAGEILFILCSSVICILFIDSGEHTHYMPQMKEIFKMYCAIILDSIPLARKIAQYGEDFDTKIVQFCADNKILPSERLIQIKEYISAAQGSKESADSIVNRFDGFVATFLDFSAKVRSRSARTKRKFPQPDISLKEFGSLSLAVTANLSESLRQFMTIAGLINLESQDAFNAALSIAASAVTNAKARIGFYSYRGFSYLVSTPSGREIDDDEVIKAADAFRKHFTVLKGYWESAMADAHEIQLWLEDGADDVKWPKYMKENLDHGAQIYVAMARYLTEYAKGVEDFHLEKVPED</sequence>
<organism evidence="1">
    <name type="scientific">Petromyces alliaceus</name>
    <name type="common">Aspergillus alliaceus</name>
    <dbReference type="NCBI Taxonomy" id="209559"/>
    <lineage>
        <taxon>Eukaryota</taxon>
        <taxon>Fungi</taxon>
        <taxon>Dikarya</taxon>
        <taxon>Ascomycota</taxon>
        <taxon>Pezizomycotina</taxon>
        <taxon>Eurotiomycetes</taxon>
        <taxon>Eurotiomycetidae</taxon>
        <taxon>Eurotiales</taxon>
        <taxon>Aspergillaceae</taxon>
        <taxon>Aspergillus</taxon>
        <taxon>Aspergillus subgen. Circumdati</taxon>
    </lineage>
</organism>
<dbReference type="AlphaFoldDB" id="A0A5N7BQ68"/>
<dbReference type="EMBL" id="ML735525">
    <property type="protein sequence ID" value="KAE8383930.1"/>
    <property type="molecule type" value="Genomic_DNA"/>
</dbReference>
<gene>
    <name evidence="1" type="ORF">BDV23DRAFT_189821</name>
</gene>
<reference evidence="1" key="1">
    <citation type="submission" date="2019-04" db="EMBL/GenBank/DDBJ databases">
        <title>Friends and foes A comparative genomics studyof 23 Aspergillus species from section Flavi.</title>
        <authorList>
            <consortium name="DOE Joint Genome Institute"/>
            <person name="Kjaerbolling I."/>
            <person name="Vesth T."/>
            <person name="Frisvad J.C."/>
            <person name="Nybo J.L."/>
            <person name="Theobald S."/>
            <person name="Kildgaard S."/>
            <person name="Isbrandt T."/>
            <person name="Kuo A."/>
            <person name="Sato A."/>
            <person name="Lyhne E.K."/>
            <person name="Kogle M.E."/>
            <person name="Wiebenga A."/>
            <person name="Kun R.S."/>
            <person name="Lubbers R.J."/>
            <person name="Makela M.R."/>
            <person name="Barry K."/>
            <person name="Chovatia M."/>
            <person name="Clum A."/>
            <person name="Daum C."/>
            <person name="Haridas S."/>
            <person name="He G."/>
            <person name="LaButti K."/>
            <person name="Lipzen A."/>
            <person name="Mondo S."/>
            <person name="Riley R."/>
            <person name="Salamov A."/>
            <person name="Simmons B.A."/>
            <person name="Magnuson J.K."/>
            <person name="Henrissat B."/>
            <person name="Mortensen U.H."/>
            <person name="Larsen T.O."/>
            <person name="Devries R.P."/>
            <person name="Grigoriev I.V."/>
            <person name="Machida M."/>
            <person name="Baker S.E."/>
            <person name="Andersen M.R."/>
        </authorList>
    </citation>
    <scope>NUCLEOTIDE SEQUENCE [LARGE SCALE GENOMIC DNA]</scope>
    <source>
        <strain evidence="1">IBT 14317</strain>
    </source>
</reference>
<dbReference type="Proteomes" id="UP000326877">
    <property type="component" value="Unassembled WGS sequence"/>
</dbReference>
<protein>
    <submittedName>
        <fullName evidence="1">Uncharacterized protein</fullName>
    </submittedName>
</protein>